<dbReference type="EMBL" id="CP087994">
    <property type="protein sequence ID" value="UYO61864.1"/>
    <property type="molecule type" value="Genomic_DNA"/>
</dbReference>
<dbReference type="InterPro" id="IPR036162">
    <property type="entry name" value="Resolvase-like_N_sf"/>
</dbReference>
<dbReference type="Pfam" id="PF00239">
    <property type="entry name" value="Resolvase"/>
    <property type="match status" value="1"/>
</dbReference>
<evidence type="ECO:0000256" key="2">
    <source>
        <dbReference type="ARBA" id="ARBA00023125"/>
    </source>
</evidence>
<dbReference type="InterPro" id="IPR050639">
    <property type="entry name" value="SSR_resolvase"/>
</dbReference>
<dbReference type="SUPFAM" id="SSF53041">
    <property type="entry name" value="Resolvase-like"/>
    <property type="match status" value="1"/>
</dbReference>
<feature type="coiled-coil region" evidence="5">
    <location>
        <begin position="428"/>
        <end position="485"/>
    </location>
</feature>
<evidence type="ECO:0000313" key="9">
    <source>
        <dbReference type="Proteomes" id="UP001163550"/>
    </source>
</evidence>
<evidence type="ECO:0000256" key="4">
    <source>
        <dbReference type="PROSITE-ProRule" id="PRU10137"/>
    </source>
</evidence>
<protein>
    <submittedName>
        <fullName evidence="8">Recombinase family protein</fullName>
    </submittedName>
</protein>
<name>A0ABY6HEG5_9FIRM</name>
<gene>
    <name evidence="8" type="ORF">LNN31_13880</name>
</gene>
<dbReference type="PANTHER" id="PTHR30461">
    <property type="entry name" value="DNA-INVERTASE FROM LAMBDOID PROPHAGE"/>
    <property type="match status" value="1"/>
</dbReference>
<keyword evidence="5" id="KW-0175">Coiled coil</keyword>
<evidence type="ECO:0000256" key="5">
    <source>
        <dbReference type="SAM" id="Coils"/>
    </source>
</evidence>
<keyword evidence="1" id="KW-0229">DNA integration</keyword>
<dbReference type="InterPro" id="IPR006119">
    <property type="entry name" value="Resolv_N"/>
</dbReference>
<dbReference type="InterPro" id="IPR006118">
    <property type="entry name" value="Recombinase_CS"/>
</dbReference>
<evidence type="ECO:0000256" key="1">
    <source>
        <dbReference type="ARBA" id="ARBA00022908"/>
    </source>
</evidence>
<evidence type="ECO:0000259" key="6">
    <source>
        <dbReference type="PROSITE" id="PS51736"/>
    </source>
</evidence>
<dbReference type="Gene3D" id="3.90.1750.20">
    <property type="entry name" value="Putative Large Serine Recombinase, Chain B, Domain 2"/>
    <property type="match status" value="1"/>
</dbReference>
<dbReference type="Proteomes" id="UP001163550">
    <property type="component" value="Chromosome"/>
</dbReference>
<dbReference type="PANTHER" id="PTHR30461:SF23">
    <property type="entry name" value="DNA RECOMBINASE-RELATED"/>
    <property type="match status" value="1"/>
</dbReference>
<dbReference type="SMART" id="SM00857">
    <property type="entry name" value="Resolvase"/>
    <property type="match status" value="1"/>
</dbReference>
<dbReference type="InterPro" id="IPR025827">
    <property type="entry name" value="Zn_ribbon_recom_dom"/>
</dbReference>
<evidence type="ECO:0000313" key="8">
    <source>
        <dbReference type="EMBL" id="UYO61864.1"/>
    </source>
</evidence>
<keyword evidence="9" id="KW-1185">Reference proteome</keyword>
<dbReference type="PROSITE" id="PS00397">
    <property type="entry name" value="RECOMBINASES_1"/>
    <property type="match status" value="1"/>
</dbReference>
<dbReference type="PROSITE" id="PS51736">
    <property type="entry name" value="RECOMBINASES_3"/>
    <property type="match status" value="1"/>
</dbReference>
<proteinExistence type="predicted"/>
<dbReference type="CDD" id="cd00338">
    <property type="entry name" value="Ser_Recombinase"/>
    <property type="match status" value="1"/>
</dbReference>
<dbReference type="Gene3D" id="3.40.50.1390">
    <property type="entry name" value="Resolvase, N-terminal catalytic domain"/>
    <property type="match status" value="1"/>
</dbReference>
<evidence type="ECO:0000256" key="3">
    <source>
        <dbReference type="ARBA" id="ARBA00023172"/>
    </source>
</evidence>
<keyword evidence="3" id="KW-0233">DNA recombination</keyword>
<organism evidence="8 9">
    <name type="scientific">Acetobacterium wieringae</name>
    <dbReference type="NCBI Taxonomy" id="52694"/>
    <lineage>
        <taxon>Bacteria</taxon>
        <taxon>Bacillati</taxon>
        <taxon>Bacillota</taxon>
        <taxon>Clostridia</taxon>
        <taxon>Eubacteriales</taxon>
        <taxon>Eubacteriaceae</taxon>
        <taxon>Acetobacterium</taxon>
    </lineage>
</organism>
<dbReference type="Pfam" id="PF07508">
    <property type="entry name" value="Recombinase"/>
    <property type="match status" value="1"/>
</dbReference>
<feature type="active site" description="O-(5'-phospho-DNA)-serine intermediate" evidence="4">
    <location>
        <position position="13"/>
    </location>
</feature>
<dbReference type="InterPro" id="IPR011109">
    <property type="entry name" value="DNA_bind_recombinase_dom"/>
</dbReference>
<dbReference type="PROSITE" id="PS51737">
    <property type="entry name" value="RECOMBINASE_DNA_BIND"/>
    <property type="match status" value="1"/>
</dbReference>
<evidence type="ECO:0000259" key="7">
    <source>
        <dbReference type="PROSITE" id="PS51737"/>
    </source>
</evidence>
<reference evidence="8" key="1">
    <citation type="submission" date="2021-11" db="EMBL/GenBank/DDBJ databases">
        <title>Isoprene-degrading acetogen.</title>
        <authorList>
            <person name="Yang Y."/>
            <person name="Jin H."/>
            <person name="Yan J."/>
        </authorList>
    </citation>
    <scope>NUCLEOTIDE SEQUENCE</scope>
    <source>
        <strain evidence="8">Berkeley</strain>
    </source>
</reference>
<dbReference type="InterPro" id="IPR038109">
    <property type="entry name" value="DNA_bind_recomb_sf"/>
</dbReference>
<keyword evidence="2" id="KW-0238">DNA-binding</keyword>
<feature type="domain" description="Resolvase/invertase-type recombinase catalytic" evidence="6">
    <location>
        <begin position="5"/>
        <end position="152"/>
    </location>
</feature>
<dbReference type="Pfam" id="PF13408">
    <property type="entry name" value="Zn_ribbon_recom"/>
    <property type="match status" value="1"/>
</dbReference>
<sequence length="648" mass="73612">MSNKKAALYIRVSTAMQADRDSLPLQRSDLANYAKLVLNIDDYEIFEDAGFSAKNTDRPKYQEMMARVRNREFSHILVWKIDRISRNLIDFCEMYEEIKKYDTAFISKNEQFDTSSAMGEAMLKIILVFAELERKLTGERVLSVMIDRASKGMWNGGFAPYGYEFKEGDIFPSIHPDESVLVRYIFDLYEDIESSVAVARKLHESGHLTRNGNIWGCEAVYRILRNPFYIGTYRYNYRKGSDAPRKRKDSGEWIVVEDNHPGIIDKEQFDRVQAVMKANHKGGSQGHRQSIGNHIFSGIVFCGVCGGRYTPGKGPKRKDGLDLSRYSCVGYNSGKACNGSISDIILIPFVFGYLANYFKLVDRITSGTKNKTIEKALLKGDVFSFVTGINVDTIEDIRYHLINDPLAENNDAIEFENQQSKTAALAPLNSFDSEIKKYQTAISRLEDLYLFSSESMTQSDFIIKKSQLQDKIAALEKNREKASEESADNDSMDRDDFLAGTVIFKKLMEGLGASHSCEDIILKIGKDALKSVFPYLISKVYIRNSVPVKIVFKNGLIHNFTWEPGKRKVQSKIELFLKSYNDEINMAFQNKGTITHRDLREMGDLNKSQAAQIVRALVNRNVIEQAPEIGKGCYKLVSENIFDRHGHA</sequence>
<feature type="domain" description="Recombinase" evidence="7">
    <location>
        <begin position="160"/>
        <end position="282"/>
    </location>
</feature>
<dbReference type="RefSeq" id="WP_263992661.1">
    <property type="nucleotide sequence ID" value="NZ_CP087994.1"/>
</dbReference>
<accession>A0ABY6HEG5</accession>